<sequence length="110" mass="12252">MVMSAPSPRLLSLHHRAIAHILHLSAGGEYIDEVLQNFDEIGMQEDDESTDLGCICLVAYAVLKGRSFSVSQRLKIECNSAPRGEEASTLTSVNKLFARLFRVRFAEPKF</sequence>
<dbReference type="RefSeq" id="XP_031579324.1">
    <property type="nucleotide sequence ID" value="XM_031722532.1"/>
</dbReference>
<dbReference type="AlphaFoldDB" id="A0A179UT47"/>
<proteinExistence type="predicted"/>
<organism evidence="1 2">
    <name type="scientific">Blastomyces gilchristii (strain SLH14081)</name>
    <name type="common">Blastomyces dermatitidis</name>
    <dbReference type="NCBI Taxonomy" id="559298"/>
    <lineage>
        <taxon>Eukaryota</taxon>
        <taxon>Fungi</taxon>
        <taxon>Dikarya</taxon>
        <taxon>Ascomycota</taxon>
        <taxon>Pezizomycotina</taxon>
        <taxon>Eurotiomycetes</taxon>
        <taxon>Eurotiomycetidae</taxon>
        <taxon>Onygenales</taxon>
        <taxon>Ajellomycetaceae</taxon>
        <taxon>Blastomyces</taxon>
    </lineage>
</organism>
<keyword evidence="2" id="KW-1185">Reference proteome</keyword>
<evidence type="ECO:0000313" key="1">
    <source>
        <dbReference type="EMBL" id="OAT10409.1"/>
    </source>
</evidence>
<dbReference type="GeneID" id="42528165"/>
<dbReference type="EMBL" id="GG657460">
    <property type="protein sequence ID" value="OAT10409.1"/>
    <property type="molecule type" value="Genomic_DNA"/>
</dbReference>
<gene>
    <name evidence="1" type="ORF">BDBG_06252</name>
</gene>
<evidence type="ECO:0000313" key="2">
    <source>
        <dbReference type="Proteomes" id="UP000002038"/>
    </source>
</evidence>
<reference evidence="2" key="1">
    <citation type="journal article" date="2015" name="PLoS Genet.">
        <title>The dynamic genome and transcriptome of the human fungal pathogen Blastomyces and close relative Emmonsia.</title>
        <authorList>
            <person name="Munoz J.F."/>
            <person name="Gauthier G.M."/>
            <person name="Desjardins C.A."/>
            <person name="Gallo J.E."/>
            <person name="Holder J."/>
            <person name="Sullivan T.D."/>
            <person name="Marty A.J."/>
            <person name="Carmen J.C."/>
            <person name="Chen Z."/>
            <person name="Ding L."/>
            <person name="Gujja S."/>
            <person name="Magrini V."/>
            <person name="Misas E."/>
            <person name="Mitreva M."/>
            <person name="Priest M."/>
            <person name="Saif S."/>
            <person name="Whiston E.A."/>
            <person name="Young S."/>
            <person name="Zeng Q."/>
            <person name="Goldman W.E."/>
            <person name="Mardis E.R."/>
            <person name="Taylor J.W."/>
            <person name="McEwen J.G."/>
            <person name="Clay O.K."/>
            <person name="Klein B.S."/>
            <person name="Cuomo C.A."/>
        </authorList>
    </citation>
    <scope>NUCLEOTIDE SEQUENCE [LARGE SCALE GENOMIC DNA]</scope>
    <source>
        <strain evidence="2">SLH14081</strain>
    </source>
</reference>
<dbReference type="VEuPathDB" id="FungiDB:BDBG_06252"/>
<dbReference type="Proteomes" id="UP000002038">
    <property type="component" value="Unassembled WGS sequence"/>
</dbReference>
<accession>A0A179UT47</accession>
<protein>
    <submittedName>
        <fullName evidence="1">Uncharacterized protein</fullName>
    </submittedName>
</protein>
<name>A0A179UT47_BLAGS</name>
<dbReference type="KEGG" id="bgh:BDBG_06252"/>